<reference evidence="3" key="1">
    <citation type="submission" date="2018-01" db="EMBL/GenBank/DDBJ databases">
        <title>An insight into the sialome of Amazonian anophelines.</title>
        <authorList>
            <person name="Ribeiro J.M."/>
            <person name="Scarpassa V."/>
            <person name="Calvo E."/>
        </authorList>
    </citation>
    <scope>NUCLEOTIDE SEQUENCE</scope>
</reference>
<evidence type="ECO:0000256" key="1">
    <source>
        <dbReference type="SAM" id="MobiDB-lite"/>
    </source>
</evidence>
<proteinExistence type="predicted"/>
<name>A0A2M4DN83_ANODA</name>
<evidence type="ECO:0000256" key="2">
    <source>
        <dbReference type="SAM" id="SignalP"/>
    </source>
</evidence>
<feature type="compositionally biased region" description="Low complexity" evidence="1">
    <location>
        <begin position="36"/>
        <end position="64"/>
    </location>
</feature>
<evidence type="ECO:0000313" key="3">
    <source>
        <dbReference type="EMBL" id="MBW78598.1"/>
    </source>
</evidence>
<feature type="region of interest" description="Disordered" evidence="1">
    <location>
        <begin position="36"/>
        <end position="75"/>
    </location>
</feature>
<keyword evidence="2" id="KW-0732">Signal</keyword>
<organism evidence="3">
    <name type="scientific">Anopheles darlingi</name>
    <name type="common">Mosquito</name>
    <dbReference type="NCBI Taxonomy" id="43151"/>
    <lineage>
        <taxon>Eukaryota</taxon>
        <taxon>Metazoa</taxon>
        <taxon>Ecdysozoa</taxon>
        <taxon>Arthropoda</taxon>
        <taxon>Hexapoda</taxon>
        <taxon>Insecta</taxon>
        <taxon>Pterygota</taxon>
        <taxon>Neoptera</taxon>
        <taxon>Endopterygota</taxon>
        <taxon>Diptera</taxon>
        <taxon>Nematocera</taxon>
        <taxon>Culicoidea</taxon>
        <taxon>Culicidae</taxon>
        <taxon>Anophelinae</taxon>
        <taxon>Anopheles</taxon>
    </lineage>
</organism>
<sequence length="75" mass="7993">MLGWMPTFIILLLPLPGVSTLPKLPFVFCPLLSSRMPRSSFPSSSVPASWSSPLSQASASLPLPVAQPSPPCRCL</sequence>
<feature type="compositionally biased region" description="Pro residues" evidence="1">
    <location>
        <begin position="65"/>
        <end position="75"/>
    </location>
</feature>
<dbReference type="EMBL" id="GGFL01014420">
    <property type="protein sequence ID" value="MBW78598.1"/>
    <property type="molecule type" value="Transcribed_RNA"/>
</dbReference>
<feature type="signal peptide" evidence="2">
    <location>
        <begin position="1"/>
        <end position="20"/>
    </location>
</feature>
<accession>A0A2M4DN83</accession>
<dbReference type="AlphaFoldDB" id="A0A2M4DN83"/>
<protein>
    <submittedName>
        <fullName evidence="3">Putative secreted protein</fullName>
    </submittedName>
</protein>
<feature type="chain" id="PRO_5014636913" evidence="2">
    <location>
        <begin position="21"/>
        <end position="75"/>
    </location>
</feature>